<reference evidence="1" key="1">
    <citation type="submission" date="2020-12" db="EMBL/GenBank/DDBJ databases">
        <title>WGS assembly of Carya illinoinensis cv. Pawnee.</title>
        <authorList>
            <person name="Platts A."/>
            <person name="Shu S."/>
            <person name="Wright S."/>
            <person name="Barry K."/>
            <person name="Edger P."/>
            <person name="Pires J.C."/>
            <person name="Schmutz J."/>
        </authorList>
    </citation>
    <scope>NUCLEOTIDE SEQUENCE</scope>
    <source>
        <tissue evidence="1">Leaf</tissue>
    </source>
</reference>
<evidence type="ECO:0000313" key="2">
    <source>
        <dbReference type="Proteomes" id="UP000811609"/>
    </source>
</evidence>
<protein>
    <submittedName>
        <fullName evidence="1">Uncharacterized protein</fullName>
    </submittedName>
</protein>
<name>A0A8T1Q2Q8_CARIL</name>
<keyword evidence="2" id="KW-1185">Reference proteome</keyword>
<comment type="caution">
    <text evidence="1">The sequence shown here is derived from an EMBL/GenBank/DDBJ whole genome shotgun (WGS) entry which is preliminary data.</text>
</comment>
<evidence type="ECO:0000313" key="1">
    <source>
        <dbReference type="EMBL" id="KAG6647362.1"/>
    </source>
</evidence>
<accession>A0A8T1Q2Q8</accession>
<proteinExistence type="predicted"/>
<dbReference type="EMBL" id="CM031815">
    <property type="protein sequence ID" value="KAG6647362.1"/>
    <property type="molecule type" value="Genomic_DNA"/>
</dbReference>
<dbReference type="Proteomes" id="UP000811609">
    <property type="component" value="Chromosome 7"/>
</dbReference>
<organism evidence="1 2">
    <name type="scientific">Carya illinoinensis</name>
    <name type="common">Pecan</name>
    <dbReference type="NCBI Taxonomy" id="32201"/>
    <lineage>
        <taxon>Eukaryota</taxon>
        <taxon>Viridiplantae</taxon>
        <taxon>Streptophyta</taxon>
        <taxon>Embryophyta</taxon>
        <taxon>Tracheophyta</taxon>
        <taxon>Spermatophyta</taxon>
        <taxon>Magnoliopsida</taxon>
        <taxon>eudicotyledons</taxon>
        <taxon>Gunneridae</taxon>
        <taxon>Pentapetalae</taxon>
        <taxon>rosids</taxon>
        <taxon>fabids</taxon>
        <taxon>Fagales</taxon>
        <taxon>Juglandaceae</taxon>
        <taxon>Carya</taxon>
    </lineage>
</organism>
<sequence length="50" mass="5667">MGPTKYSSNFQPFNVKIPRICATLEILNPVQGVFNAIEIDVKQGNYFILH</sequence>
<dbReference type="AlphaFoldDB" id="A0A8T1Q2Q8"/>
<gene>
    <name evidence="1" type="ORF">CIPAW_07G074000</name>
</gene>